<dbReference type="RefSeq" id="WP_210039369.1">
    <property type="nucleotide sequence ID" value="NZ_JBHLVU010000005.1"/>
</dbReference>
<feature type="domain" description="YdbS-like PH" evidence="1">
    <location>
        <begin position="20"/>
        <end position="94"/>
    </location>
</feature>
<evidence type="ECO:0000259" key="1">
    <source>
        <dbReference type="Pfam" id="PF03703"/>
    </source>
</evidence>
<organism evidence="2 3">
    <name type="scientific">Paenibacillus sepulcri</name>
    <dbReference type="NCBI Taxonomy" id="359917"/>
    <lineage>
        <taxon>Bacteria</taxon>
        <taxon>Bacillati</taxon>
        <taxon>Bacillota</taxon>
        <taxon>Bacilli</taxon>
        <taxon>Bacillales</taxon>
        <taxon>Paenibacillaceae</taxon>
        <taxon>Paenibacillus</taxon>
    </lineage>
</organism>
<proteinExistence type="predicted"/>
<dbReference type="Proteomes" id="UP001519887">
    <property type="component" value="Unassembled WGS sequence"/>
</dbReference>
<evidence type="ECO:0000313" key="2">
    <source>
        <dbReference type="EMBL" id="MBW7460301.1"/>
    </source>
</evidence>
<comment type="caution">
    <text evidence="2">The sequence shown here is derived from an EMBL/GenBank/DDBJ whole genome shotgun (WGS) entry which is preliminary data.</text>
</comment>
<dbReference type="InterPro" id="IPR005182">
    <property type="entry name" value="YdbS-like_PH"/>
</dbReference>
<name>A0ABS7CH88_9BACL</name>
<dbReference type="PANTHER" id="PTHR37938">
    <property type="entry name" value="BLL0215 PROTEIN"/>
    <property type="match status" value="1"/>
</dbReference>
<gene>
    <name evidence="2" type="ORF">K0U00_40180</name>
</gene>
<sequence length="116" mass="13521">MPSENVLWEGKPFNFGIPSFTKYTITDRRIIVERGMLTKKREEIQLYRIRDVSLKRNLFERMMKLGDITILSTDTSSPTYTLRNIKDSIKVMDTLGLAAENARIKNQTHELTEIQV</sequence>
<evidence type="ECO:0000313" key="3">
    <source>
        <dbReference type="Proteomes" id="UP001519887"/>
    </source>
</evidence>
<protein>
    <submittedName>
        <fullName evidence="2">PH domain-containing protein</fullName>
    </submittedName>
</protein>
<dbReference type="PANTHER" id="PTHR37938:SF1">
    <property type="entry name" value="BLL0215 PROTEIN"/>
    <property type="match status" value="1"/>
</dbReference>
<reference evidence="2 3" key="1">
    <citation type="submission" date="2021-07" db="EMBL/GenBank/DDBJ databases">
        <title>Paenibacillus radiodurans sp. nov., isolated from the southeastern edge of Tengger Desert.</title>
        <authorList>
            <person name="Zhang G."/>
        </authorList>
    </citation>
    <scope>NUCLEOTIDE SEQUENCE [LARGE SCALE GENOMIC DNA]</scope>
    <source>
        <strain evidence="2 3">CCM 7311</strain>
    </source>
</reference>
<dbReference type="Pfam" id="PF03703">
    <property type="entry name" value="bPH_2"/>
    <property type="match status" value="1"/>
</dbReference>
<accession>A0ABS7CH88</accession>
<dbReference type="EMBL" id="JAHZIK010002142">
    <property type="protein sequence ID" value="MBW7460301.1"/>
    <property type="molecule type" value="Genomic_DNA"/>
</dbReference>
<keyword evidence="3" id="KW-1185">Reference proteome</keyword>